<name>A0A894T8P8_STAEP</name>
<evidence type="ECO:0000313" key="1">
    <source>
        <dbReference type="EMBL" id="QRX38815.1"/>
    </source>
</evidence>
<dbReference type="EMBL" id="MW364981">
    <property type="protein sequence ID" value="QRX38815.1"/>
    <property type="molecule type" value="Genomic_DNA"/>
</dbReference>
<proteinExistence type="predicted"/>
<reference evidence="1" key="1">
    <citation type="journal article" date="2021" name="MSphere">
        <title>Staphylococcus epidermidis Phages Transduce Antimicrobial Resistance Plasmids and Mobilize Chromosomal Islands.</title>
        <authorList>
            <person name="Fiaarov L."/>
            <person name="Botka T."/>
            <person name="Du X."/>
            <person name="MaalaHov I."/>
            <person name="B P."/>
            <person name="Pantucek R."/>
            <person name="Benea M."/>
            <person name="Roudnick P."/>
            <person name="Winstel V."/>
            <person name="Larsen J."/>
            <person name="Rosenstein R."/>
            <person name="Peschel A."/>
            <person name="DoakaY J."/>
        </authorList>
    </citation>
    <scope>NUCLEOTIDE SEQUENCE</scope>
    <source>
        <strain evidence="1">SE456</strain>
    </source>
</reference>
<geneLocation type="plasmid" evidence="1">
    <name>pSE456_4</name>
</geneLocation>
<accession>A0A894T8P8</accession>
<organism evidence="1">
    <name type="scientific">Staphylococcus epidermidis</name>
    <dbReference type="NCBI Taxonomy" id="1282"/>
    <lineage>
        <taxon>Bacteria</taxon>
        <taxon>Bacillati</taxon>
        <taxon>Bacillota</taxon>
        <taxon>Bacilli</taxon>
        <taxon>Bacillales</taxon>
        <taxon>Staphylococcaceae</taxon>
        <taxon>Staphylococcus</taxon>
    </lineage>
</organism>
<dbReference type="AlphaFoldDB" id="A0A894T8P8"/>
<keyword evidence="1" id="KW-0614">Plasmid</keyword>
<protein>
    <submittedName>
        <fullName evidence="1">Uncharacterized protein</fullName>
    </submittedName>
</protein>
<sequence>MLYFYFNTYLFSSHPKPLKIVTQLLSDYGLVEELFHVKRINDVRELYFHFNIYLIIVHSKVFNDEIFWLF</sequence>